<organism evidence="5 6">
    <name type="scientific">Oesophagostomum dentatum</name>
    <name type="common">Nodular worm</name>
    <dbReference type="NCBI Taxonomy" id="61180"/>
    <lineage>
        <taxon>Eukaryota</taxon>
        <taxon>Metazoa</taxon>
        <taxon>Ecdysozoa</taxon>
        <taxon>Nematoda</taxon>
        <taxon>Chromadorea</taxon>
        <taxon>Rhabditida</taxon>
        <taxon>Rhabditina</taxon>
        <taxon>Rhabditomorpha</taxon>
        <taxon>Strongyloidea</taxon>
        <taxon>Strongylidae</taxon>
        <taxon>Oesophagostomum</taxon>
    </lineage>
</organism>
<name>A0A0B1SEF4_OESDE</name>
<evidence type="ECO:0000313" key="6">
    <source>
        <dbReference type="Proteomes" id="UP000053660"/>
    </source>
</evidence>
<dbReference type="Proteomes" id="UP000053660">
    <property type="component" value="Unassembled WGS sequence"/>
</dbReference>
<keyword evidence="6" id="KW-1185">Reference proteome</keyword>
<dbReference type="InterPro" id="IPR002068">
    <property type="entry name" value="A-crystallin/Hsp20_dom"/>
</dbReference>
<dbReference type="GO" id="GO:0042026">
    <property type="term" value="P:protein refolding"/>
    <property type="evidence" value="ECO:0007669"/>
    <property type="project" value="TreeGrafter"/>
</dbReference>
<dbReference type="OrthoDB" id="1431247at2759"/>
<dbReference type="PANTHER" id="PTHR45640:SF13">
    <property type="entry name" value="HEAT SHOCK PROTEIN 22-RELATED"/>
    <property type="match status" value="1"/>
</dbReference>
<dbReference type="EMBL" id="KN572368">
    <property type="protein sequence ID" value="KHJ83658.1"/>
    <property type="molecule type" value="Genomic_DNA"/>
</dbReference>
<evidence type="ECO:0000256" key="2">
    <source>
        <dbReference type="PROSITE-ProRule" id="PRU00285"/>
    </source>
</evidence>
<reference evidence="5 6" key="1">
    <citation type="submission" date="2014-03" db="EMBL/GenBank/DDBJ databases">
        <title>Draft genome of the hookworm Oesophagostomum dentatum.</title>
        <authorList>
            <person name="Mitreva M."/>
        </authorList>
    </citation>
    <scope>NUCLEOTIDE SEQUENCE [LARGE SCALE GENOMIC DNA]</scope>
    <source>
        <strain evidence="5 6">OD-Hann</strain>
    </source>
</reference>
<dbReference type="GO" id="GO:0051082">
    <property type="term" value="F:unfolded protein binding"/>
    <property type="evidence" value="ECO:0007669"/>
    <property type="project" value="TreeGrafter"/>
</dbReference>
<dbReference type="PANTHER" id="PTHR45640">
    <property type="entry name" value="HEAT SHOCK PROTEIN HSP-12.2-RELATED"/>
    <property type="match status" value="1"/>
</dbReference>
<dbReference type="PROSITE" id="PS01031">
    <property type="entry name" value="SHSP"/>
    <property type="match status" value="1"/>
</dbReference>
<dbReference type="CDD" id="cd06526">
    <property type="entry name" value="metazoan_ACD"/>
    <property type="match status" value="1"/>
</dbReference>
<evidence type="ECO:0000256" key="3">
    <source>
        <dbReference type="SAM" id="MobiDB-lite"/>
    </source>
</evidence>
<dbReference type="GO" id="GO:0009408">
    <property type="term" value="P:response to heat"/>
    <property type="evidence" value="ECO:0007669"/>
    <property type="project" value="TreeGrafter"/>
</dbReference>
<dbReference type="GO" id="GO:0005634">
    <property type="term" value="C:nucleus"/>
    <property type="evidence" value="ECO:0007669"/>
    <property type="project" value="TreeGrafter"/>
</dbReference>
<evidence type="ECO:0000256" key="1">
    <source>
        <dbReference type="ARBA" id="ARBA00023016"/>
    </source>
</evidence>
<dbReference type="GO" id="GO:0005737">
    <property type="term" value="C:cytoplasm"/>
    <property type="evidence" value="ECO:0007669"/>
    <property type="project" value="TreeGrafter"/>
</dbReference>
<evidence type="ECO:0000313" key="5">
    <source>
        <dbReference type="EMBL" id="KHJ83658.1"/>
    </source>
</evidence>
<keyword evidence="1" id="KW-0346">Stress response</keyword>
<dbReference type="AlphaFoldDB" id="A0A0B1SEF4"/>
<protein>
    <recommendedName>
        <fullName evidence="4">SHSP domain-containing protein</fullName>
    </recommendedName>
</protein>
<dbReference type="InterPro" id="IPR001436">
    <property type="entry name" value="Alpha-crystallin/sHSP_animal"/>
</dbReference>
<feature type="compositionally biased region" description="Polar residues" evidence="3">
    <location>
        <begin position="91"/>
        <end position="102"/>
    </location>
</feature>
<gene>
    <name evidence="5" type="ORF">OESDEN_16640</name>
</gene>
<accession>A0A0B1SEF4</accession>
<comment type="similarity">
    <text evidence="2">Belongs to the small heat shock protein (HSP20) family.</text>
</comment>
<sequence>MAISPYTPEELRVYLIGRDLIVEGNQEKLCPIGYVQMSFSRRWSLPGEVDLDAVDYIIDEFEILSIMAPKTGLQTMRSKLETSTPRKSENGKNNNLGTAGVV</sequence>
<feature type="region of interest" description="Disordered" evidence="3">
    <location>
        <begin position="76"/>
        <end position="102"/>
    </location>
</feature>
<dbReference type="InterPro" id="IPR008978">
    <property type="entry name" value="HSP20-like_chaperone"/>
</dbReference>
<feature type="compositionally biased region" description="Basic and acidic residues" evidence="3">
    <location>
        <begin position="78"/>
        <end position="90"/>
    </location>
</feature>
<feature type="domain" description="SHSP" evidence="4">
    <location>
        <begin position="1"/>
        <end position="85"/>
    </location>
</feature>
<evidence type="ECO:0000259" key="4">
    <source>
        <dbReference type="PROSITE" id="PS01031"/>
    </source>
</evidence>
<proteinExistence type="inferred from homology"/>
<dbReference type="Gene3D" id="2.60.40.790">
    <property type="match status" value="1"/>
</dbReference>
<dbReference type="SUPFAM" id="SSF49764">
    <property type="entry name" value="HSP20-like chaperones"/>
    <property type="match status" value="1"/>
</dbReference>